<evidence type="ECO:0000313" key="11">
    <source>
        <dbReference type="EMBL" id="ATX76783.1"/>
    </source>
</evidence>
<dbReference type="Pfam" id="PF01063">
    <property type="entry name" value="Aminotran_4"/>
    <property type="match status" value="1"/>
</dbReference>
<evidence type="ECO:0000256" key="5">
    <source>
        <dbReference type="ARBA" id="ARBA00022909"/>
    </source>
</evidence>
<dbReference type="GO" id="GO:0046656">
    <property type="term" value="P:folic acid biosynthetic process"/>
    <property type="evidence" value="ECO:0007669"/>
    <property type="project" value="UniProtKB-KW"/>
</dbReference>
<dbReference type="PANTHER" id="PTHR42743">
    <property type="entry name" value="AMINO-ACID AMINOTRANSFERASE"/>
    <property type="match status" value="1"/>
</dbReference>
<evidence type="ECO:0000256" key="9">
    <source>
        <dbReference type="ARBA" id="ARBA00049529"/>
    </source>
</evidence>
<evidence type="ECO:0000256" key="7">
    <source>
        <dbReference type="ARBA" id="ARBA00035633"/>
    </source>
</evidence>
<dbReference type="InterPro" id="IPR050571">
    <property type="entry name" value="Class-IV_PLP-Dep_Aminotrnsfr"/>
</dbReference>
<dbReference type="GO" id="GO:0030170">
    <property type="term" value="F:pyridoxal phosphate binding"/>
    <property type="evidence" value="ECO:0007669"/>
    <property type="project" value="InterPro"/>
</dbReference>
<dbReference type="InterPro" id="IPR001544">
    <property type="entry name" value="Aminotrans_IV"/>
</dbReference>
<keyword evidence="4" id="KW-0663">Pyridoxal phosphate</keyword>
<keyword evidence="5" id="KW-0289">Folate biosynthesis</keyword>
<comment type="cofactor">
    <cofactor evidence="1">
        <name>pyridoxal 5'-phosphate</name>
        <dbReference type="ChEBI" id="CHEBI:597326"/>
    </cofactor>
</comment>
<evidence type="ECO:0000256" key="4">
    <source>
        <dbReference type="ARBA" id="ARBA00022898"/>
    </source>
</evidence>
<dbReference type="GO" id="GO:0008153">
    <property type="term" value="P:4-aminobenzoate biosynthetic process"/>
    <property type="evidence" value="ECO:0007669"/>
    <property type="project" value="UniProtKB-UniRule"/>
</dbReference>
<dbReference type="InterPro" id="IPR036038">
    <property type="entry name" value="Aminotransferase-like"/>
</dbReference>
<dbReference type="PANTHER" id="PTHR42743:SF2">
    <property type="entry name" value="AMINODEOXYCHORISMATE LYASE"/>
    <property type="match status" value="1"/>
</dbReference>
<comment type="subunit">
    <text evidence="3">Homodimer.</text>
</comment>
<dbReference type="NCBIfam" id="TIGR03461">
    <property type="entry name" value="pabC_Proteo"/>
    <property type="match status" value="1"/>
</dbReference>
<dbReference type="SUPFAM" id="SSF56752">
    <property type="entry name" value="D-aminoacid aminotransferase-like PLP-dependent enzymes"/>
    <property type="match status" value="1"/>
</dbReference>
<dbReference type="EMBL" id="CP011797">
    <property type="protein sequence ID" value="ATX76783.1"/>
    <property type="molecule type" value="Genomic_DNA"/>
</dbReference>
<dbReference type="GO" id="GO:0008696">
    <property type="term" value="F:4-amino-4-deoxychorismate lyase activity"/>
    <property type="evidence" value="ECO:0007669"/>
    <property type="project" value="UniProtKB-UniRule"/>
</dbReference>
<dbReference type="InterPro" id="IPR043132">
    <property type="entry name" value="BCAT-like_C"/>
</dbReference>
<protein>
    <recommendedName>
        <fullName evidence="8 10">Aminodeoxychorismate lyase</fullName>
        <ecNumber evidence="8 10">4.1.3.38</ecNumber>
    </recommendedName>
</protein>
<comment type="similarity">
    <text evidence="2">Belongs to the class-IV pyridoxal-phosphate-dependent aminotransferase family.</text>
</comment>
<keyword evidence="6 11" id="KW-0456">Lyase</keyword>
<evidence type="ECO:0000256" key="10">
    <source>
        <dbReference type="NCBIfam" id="TIGR03461"/>
    </source>
</evidence>
<evidence type="ECO:0000256" key="6">
    <source>
        <dbReference type="ARBA" id="ARBA00023239"/>
    </source>
</evidence>
<gene>
    <name evidence="11" type="ORF">REIFOR_01638</name>
</gene>
<comment type="catalytic activity">
    <reaction evidence="9">
        <text>4-amino-4-deoxychorismate = 4-aminobenzoate + pyruvate + H(+)</text>
        <dbReference type="Rhea" id="RHEA:16201"/>
        <dbReference type="ChEBI" id="CHEBI:15361"/>
        <dbReference type="ChEBI" id="CHEBI:15378"/>
        <dbReference type="ChEBI" id="CHEBI:17836"/>
        <dbReference type="ChEBI" id="CHEBI:58406"/>
        <dbReference type="EC" id="4.1.3.38"/>
    </reaction>
</comment>
<dbReference type="Gene3D" id="3.20.10.10">
    <property type="entry name" value="D-amino Acid Aminotransferase, subunit A, domain 2"/>
    <property type="match status" value="1"/>
</dbReference>
<evidence type="ECO:0000256" key="8">
    <source>
        <dbReference type="ARBA" id="ARBA00035676"/>
    </source>
</evidence>
<evidence type="ECO:0000256" key="2">
    <source>
        <dbReference type="ARBA" id="ARBA00009320"/>
    </source>
</evidence>
<comment type="pathway">
    <text evidence="7">Cofactor biosynthesis; tetrahydrofolate biosynthesis; 4-aminobenzoate from chorismate: step 2/2.</text>
</comment>
<proteinExistence type="inferred from homology"/>
<evidence type="ECO:0000256" key="3">
    <source>
        <dbReference type="ARBA" id="ARBA00011738"/>
    </source>
</evidence>
<dbReference type="InterPro" id="IPR043131">
    <property type="entry name" value="BCAT-like_N"/>
</dbReference>
<dbReference type="GO" id="GO:0005829">
    <property type="term" value="C:cytosol"/>
    <property type="evidence" value="ECO:0007669"/>
    <property type="project" value="TreeGrafter"/>
</dbReference>
<organism evidence="11 12">
    <name type="scientific">Reinekea forsetii</name>
    <dbReference type="NCBI Taxonomy" id="1336806"/>
    <lineage>
        <taxon>Bacteria</taxon>
        <taxon>Pseudomonadati</taxon>
        <taxon>Pseudomonadota</taxon>
        <taxon>Gammaproteobacteria</taxon>
        <taxon>Oceanospirillales</taxon>
        <taxon>Saccharospirillaceae</taxon>
        <taxon>Reinekea</taxon>
    </lineage>
</organism>
<dbReference type="KEGG" id="rfo:REIFOR_01638"/>
<dbReference type="Proteomes" id="UP000229757">
    <property type="component" value="Chromosome"/>
</dbReference>
<keyword evidence="12" id="KW-1185">Reference proteome</keyword>
<accession>A0A2K8KPU7</accession>
<dbReference type="EC" id="4.1.3.38" evidence="8 10"/>
<evidence type="ECO:0000256" key="1">
    <source>
        <dbReference type="ARBA" id="ARBA00001933"/>
    </source>
</evidence>
<dbReference type="AlphaFoldDB" id="A0A2K8KPU7"/>
<evidence type="ECO:0000313" key="12">
    <source>
        <dbReference type="Proteomes" id="UP000229757"/>
    </source>
</evidence>
<dbReference type="OrthoDB" id="9805628at2"/>
<dbReference type="RefSeq" id="WP_100257096.1">
    <property type="nucleotide sequence ID" value="NZ_CP011797.1"/>
</dbReference>
<dbReference type="InterPro" id="IPR017824">
    <property type="entry name" value="Aminodeoxychorismate_lyase_IV"/>
</dbReference>
<dbReference type="Gene3D" id="3.30.470.10">
    <property type="match status" value="1"/>
</dbReference>
<reference evidence="11 12" key="1">
    <citation type="journal article" date="2017" name="Environ. Microbiol.">
        <title>Genomic and physiological analyses of 'Reinekea forsetii' reveal a versatile opportunistic lifestyle during spring algae blooms.</title>
        <authorList>
            <person name="Avci B."/>
            <person name="Hahnke R.L."/>
            <person name="Chafee M."/>
            <person name="Fischer T."/>
            <person name="Gruber-Vodicka H."/>
            <person name="Tegetmeyer H.E."/>
            <person name="Harder J."/>
            <person name="Fuchs B.M."/>
            <person name="Amann R.I."/>
            <person name="Teeling H."/>
        </authorList>
    </citation>
    <scope>NUCLEOTIDE SEQUENCE [LARGE SCALE GENOMIC DNA]</scope>
    <source>
        <strain evidence="11 12">Hel1_31_D35</strain>
    </source>
</reference>
<name>A0A2K8KPU7_9GAMM</name>
<sequence length="268" mass="29110">MHISLLNGVSGAIPLSHRGLAYGDGLFETLLADQHGPHFLGPHLDRLSAGTHRLGMAWSSAQRLALRGQLTALCAHLDAPHLIKVMLLRSNPGRGYDFDPLLQQTDVLVQCSPYHRPDWAAQGASVALSETHVSVNSTLAGMKHLNRLDSVLARQSARRQGVDEVLMATDSGSIVEASSANLFFFRHGYWSTPPVDQAGVAGVIRQQLLTRFPDIQISALAVDELDQVDAAFLSNSLMGLVPIESLMARPLPRHADIHLFHSELAQTC</sequence>